<dbReference type="EMBL" id="VIWW01000003">
    <property type="protein sequence ID" value="TWF90642.1"/>
    <property type="molecule type" value="Genomic_DNA"/>
</dbReference>
<keyword evidence="1" id="KW-0812">Transmembrane</keyword>
<sequence length="95" mass="10041">MGHDESRAGIAAVGDRECPADRGLGAPFLLRLAVVAVPRQWSADHDDEPSLGIDDDLVGIIGYSLSDGSPNVPWALAGLVCGLLTVLMISRFQKK</sequence>
<feature type="transmembrane region" description="Helical" evidence="1">
    <location>
        <begin position="72"/>
        <end position="90"/>
    </location>
</feature>
<keyword evidence="1" id="KW-1133">Transmembrane helix</keyword>
<reference evidence="2 3" key="1">
    <citation type="submission" date="2019-06" db="EMBL/GenBank/DDBJ databases">
        <title>Sequencing the genomes of 1000 actinobacteria strains.</title>
        <authorList>
            <person name="Klenk H.-P."/>
        </authorList>
    </citation>
    <scope>NUCLEOTIDE SEQUENCE [LARGE SCALE GENOMIC DNA]</scope>
    <source>
        <strain evidence="2 3">DSM 42059</strain>
    </source>
</reference>
<name>A0A561TU49_9ACTN</name>
<comment type="caution">
    <text evidence="2">The sequence shown here is derived from an EMBL/GenBank/DDBJ whole genome shotgun (WGS) entry which is preliminary data.</text>
</comment>
<evidence type="ECO:0000256" key="1">
    <source>
        <dbReference type="SAM" id="Phobius"/>
    </source>
</evidence>
<organism evidence="2 3">
    <name type="scientific">Streptomyces brevispora</name>
    <dbReference type="NCBI Taxonomy" id="887462"/>
    <lineage>
        <taxon>Bacteria</taxon>
        <taxon>Bacillati</taxon>
        <taxon>Actinomycetota</taxon>
        <taxon>Actinomycetes</taxon>
        <taxon>Kitasatosporales</taxon>
        <taxon>Streptomycetaceae</taxon>
        <taxon>Streptomyces</taxon>
    </lineage>
</organism>
<proteinExistence type="predicted"/>
<accession>A0A561TU49</accession>
<dbReference type="Proteomes" id="UP000318186">
    <property type="component" value="Unassembled WGS sequence"/>
</dbReference>
<dbReference type="AlphaFoldDB" id="A0A561TU49"/>
<gene>
    <name evidence="2" type="ORF">FHX80_1357</name>
</gene>
<evidence type="ECO:0000313" key="3">
    <source>
        <dbReference type="Proteomes" id="UP000318186"/>
    </source>
</evidence>
<keyword evidence="1" id="KW-0472">Membrane</keyword>
<evidence type="ECO:0000313" key="2">
    <source>
        <dbReference type="EMBL" id="TWF90642.1"/>
    </source>
</evidence>
<protein>
    <submittedName>
        <fullName evidence="2">Uncharacterized protein</fullName>
    </submittedName>
</protein>